<evidence type="ECO:0000256" key="7">
    <source>
        <dbReference type="ARBA" id="ARBA00023136"/>
    </source>
</evidence>
<keyword evidence="2" id="KW-0813">Transport</keyword>
<dbReference type="FunFam" id="1.10.3860.10:FF:000001">
    <property type="entry name" value="C4-dicarboxylate transport protein"/>
    <property type="match status" value="1"/>
</dbReference>
<reference evidence="10 11" key="1">
    <citation type="journal article" date="2016" name="Nat. Commun.">
        <title>Thousands of microbial genomes shed light on interconnected biogeochemical processes in an aquifer system.</title>
        <authorList>
            <person name="Anantharaman K."/>
            <person name="Brown C.T."/>
            <person name="Hug L.A."/>
            <person name="Sharon I."/>
            <person name="Castelle C.J."/>
            <person name="Probst A.J."/>
            <person name="Thomas B.C."/>
            <person name="Singh A."/>
            <person name="Wilkins M.J."/>
            <person name="Karaoz U."/>
            <person name="Brodie E.L."/>
            <person name="Williams K.H."/>
            <person name="Hubbard S.S."/>
            <person name="Banfield J.F."/>
        </authorList>
    </citation>
    <scope>NUCLEOTIDE SEQUENCE [LARGE SCALE GENOMIC DNA]</scope>
</reference>
<dbReference type="InterPro" id="IPR018107">
    <property type="entry name" value="Na-dicarboxylate_symporter_CS"/>
</dbReference>
<feature type="transmembrane region" description="Helical" evidence="9">
    <location>
        <begin position="35"/>
        <end position="60"/>
    </location>
</feature>
<dbReference type="PANTHER" id="PTHR11958">
    <property type="entry name" value="SODIUM/DICARBOXYLATE SYMPORTER-RELATED"/>
    <property type="match status" value="1"/>
</dbReference>
<feature type="transmembrane region" description="Helical" evidence="9">
    <location>
        <begin position="72"/>
        <end position="94"/>
    </location>
</feature>
<dbReference type="Gene3D" id="1.10.3860.10">
    <property type="entry name" value="Sodium:dicarboxylate symporter"/>
    <property type="match status" value="1"/>
</dbReference>
<protein>
    <recommendedName>
        <fullName evidence="12">Dicarboxylate/amino acid:cation symporter</fullName>
    </recommendedName>
</protein>
<sequence length="418" mass="45040">MLFIFKDGKTEAYSNVVRILKPASLPVHLKPVGILFIRLLNFIAIPLVIASLFVGAASLGNIRRIARIGTKTLVYFLSTTAIAIAIGILLANTIKPGERLSVESKQKLMQEFAIDVAKIEEKAAQSSVVDFFVNIVPTNPFNALASGDMLSIVFLAVFLGLIAALIEQEKAKIVIKFFDSFTEIMIRAVGIVMLLAPYAVFVLIAAIISEFGFGILQTLIWYVITVIAGLCFHMLIIYPLYLKIFSKMPIHRFFKGIRPAQLVAFSTSSSAATLPVNMECCEKNLGVPRGITSFVLPLGATINMDGTALYQGVATVFIAQIYGQGLGIAGQLTILLTATLASIGTAPVPGVGIIMLVIVLRSVNVPEEGIALIIGVDRLLDMCRTVSNITGDAVGSVIIASSEKVLDFEDTIHHKDLN</sequence>
<evidence type="ECO:0000313" key="11">
    <source>
        <dbReference type="Proteomes" id="UP000178943"/>
    </source>
</evidence>
<gene>
    <name evidence="10" type="ORF">A2Y62_09780</name>
</gene>
<dbReference type="GO" id="GO:0015293">
    <property type="term" value="F:symporter activity"/>
    <property type="evidence" value="ECO:0007669"/>
    <property type="project" value="UniProtKB-KW"/>
</dbReference>
<name>A0A1F5V620_9BACT</name>
<dbReference type="EMBL" id="MFGW01000232">
    <property type="protein sequence ID" value="OGF58850.1"/>
    <property type="molecule type" value="Genomic_DNA"/>
</dbReference>
<keyword evidence="5" id="KW-0769">Symport</keyword>
<evidence type="ECO:0000256" key="3">
    <source>
        <dbReference type="ARBA" id="ARBA00022475"/>
    </source>
</evidence>
<dbReference type="Pfam" id="PF00375">
    <property type="entry name" value="SDF"/>
    <property type="match status" value="1"/>
</dbReference>
<evidence type="ECO:0000256" key="8">
    <source>
        <dbReference type="ARBA" id="ARBA00023180"/>
    </source>
</evidence>
<dbReference type="STRING" id="1817863.A2Y62_09780"/>
<dbReference type="InterPro" id="IPR036458">
    <property type="entry name" value="Na:dicarbo_symporter_sf"/>
</dbReference>
<dbReference type="GO" id="GO:0006835">
    <property type="term" value="P:dicarboxylic acid transport"/>
    <property type="evidence" value="ECO:0007669"/>
    <property type="project" value="UniProtKB-ARBA"/>
</dbReference>
<keyword evidence="6 9" id="KW-1133">Transmembrane helix</keyword>
<dbReference type="Proteomes" id="UP000178943">
    <property type="component" value="Unassembled WGS sequence"/>
</dbReference>
<evidence type="ECO:0008006" key="12">
    <source>
        <dbReference type="Google" id="ProtNLM"/>
    </source>
</evidence>
<evidence type="ECO:0000256" key="2">
    <source>
        <dbReference type="ARBA" id="ARBA00022448"/>
    </source>
</evidence>
<evidence type="ECO:0000256" key="9">
    <source>
        <dbReference type="SAM" id="Phobius"/>
    </source>
</evidence>
<dbReference type="InterPro" id="IPR050746">
    <property type="entry name" value="DAACS"/>
</dbReference>
<dbReference type="SUPFAM" id="SSF118215">
    <property type="entry name" value="Proton glutamate symport protein"/>
    <property type="match status" value="1"/>
</dbReference>
<comment type="caution">
    <text evidence="10">The sequence shown here is derived from an EMBL/GenBank/DDBJ whole genome shotgun (WGS) entry which is preliminary data.</text>
</comment>
<evidence type="ECO:0000256" key="1">
    <source>
        <dbReference type="ARBA" id="ARBA00004651"/>
    </source>
</evidence>
<organism evidence="10 11">
    <name type="scientific">Candidatus Fischerbacteria bacterium RBG_13_37_8</name>
    <dbReference type="NCBI Taxonomy" id="1817863"/>
    <lineage>
        <taxon>Bacteria</taxon>
        <taxon>Candidatus Fischeribacteriota</taxon>
    </lineage>
</organism>
<keyword evidence="8" id="KW-0325">Glycoprotein</keyword>
<comment type="subcellular location">
    <subcellularLocation>
        <location evidence="1">Cell membrane</location>
        <topology evidence="1">Multi-pass membrane protein</topology>
    </subcellularLocation>
</comment>
<evidence type="ECO:0000256" key="5">
    <source>
        <dbReference type="ARBA" id="ARBA00022847"/>
    </source>
</evidence>
<dbReference type="PROSITE" id="PS00714">
    <property type="entry name" value="NA_DICARBOXYL_SYMP_2"/>
    <property type="match status" value="1"/>
</dbReference>
<dbReference type="PRINTS" id="PR00173">
    <property type="entry name" value="EDTRNSPORT"/>
</dbReference>
<evidence type="ECO:0000256" key="4">
    <source>
        <dbReference type="ARBA" id="ARBA00022692"/>
    </source>
</evidence>
<feature type="transmembrane region" description="Helical" evidence="9">
    <location>
        <begin position="186"/>
        <end position="208"/>
    </location>
</feature>
<accession>A0A1F5V620</accession>
<keyword evidence="3" id="KW-1003">Cell membrane</keyword>
<dbReference type="InterPro" id="IPR001991">
    <property type="entry name" value="Na-dicarboxylate_symporter"/>
</dbReference>
<evidence type="ECO:0000313" key="10">
    <source>
        <dbReference type="EMBL" id="OGF58850.1"/>
    </source>
</evidence>
<proteinExistence type="predicted"/>
<dbReference type="AlphaFoldDB" id="A0A1F5V620"/>
<keyword evidence="4 9" id="KW-0812">Transmembrane</keyword>
<evidence type="ECO:0000256" key="6">
    <source>
        <dbReference type="ARBA" id="ARBA00022989"/>
    </source>
</evidence>
<dbReference type="GO" id="GO:0005886">
    <property type="term" value="C:plasma membrane"/>
    <property type="evidence" value="ECO:0007669"/>
    <property type="project" value="UniProtKB-SubCell"/>
</dbReference>
<dbReference type="GO" id="GO:1902475">
    <property type="term" value="P:L-alpha-amino acid transmembrane transport"/>
    <property type="evidence" value="ECO:0007669"/>
    <property type="project" value="UniProtKB-ARBA"/>
</dbReference>
<feature type="transmembrane region" description="Helical" evidence="9">
    <location>
        <begin position="149"/>
        <end position="166"/>
    </location>
</feature>
<keyword evidence="7 9" id="KW-0472">Membrane</keyword>
<dbReference type="PANTHER" id="PTHR11958:SF63">
    <property type="entry name" value="AMINO ACID TRANSPORTER"/>
    <property type="match status" value="1"/>
</dbReference>
<feature type="transmembrane region" description="Helical" evidence="9">
    <location>
        <begin position="220"/>
        <end position="242"/>
    </location>
</feature>